<reference evidence="1 2" key="1">
    <citation type="journal article" date="2017" name="Front. Genet.">
        <title>Draft sequencing of the heterozygous diploid genome of Satsuma (Citrus unshiu Marc.) using a hybrid assembly approach.</title>
        <authorList>
            <person name="Shimizu T."/>
            <person name="Tanizawa Y."/>
            <person name="Mochizuki T."/>
            <person name="Nagasaki H."/>
            <person name="Yoshioka T."/>
            <person name="Toyoda A."/>
            <person name="Fujiyama A."/>
            <person name="Kaminuma E."/>
            <person name="Nakamura Y."/>
        </authorList>
    </citation>
    <scope>NUCLEOTIDE SEQUENCE [LARGE SCALE GENOMIC DNA]</scope>
    <source>
        <strain evidence="2">cv. Miyagawa wase</strain>
    </source>
</reference>
<dbReference type="AlphaFoldDB" id="A0A2H5QXI4"/>
<gene>
    <name evidence="1" type="ORF">CUMW_271200</name>
</gene>
<name>A0A2H5QXI4_CITUN</name>
<evidence type="ECO:0000313" key="1">
    <source>
        <dbReference type="EMBL" id="GAY69340.1"/>
    </source>
</evidence>
<keyword evidence="2" id="KW-1185">Reference proteome</keyword>
<proteinExistence type="predicted"/>
<organism evidence="1 2">
    <name type="scientific">Citrus unshiu</name>
    <name type="common">Satsuma mandarin</name>
    <name type="synonym">Citrus nobilis var. unshiu</name>
    <dbReference type="NCBI Taxonomy" id="55188"/>
    <lineage>
        <taxon>Eukaryota</taxon>
        <taxon>Viridiplantae</taxon>
        <taxon>Streptophyta</taxon>
        <taxon>Embryophyta</taxon>
        <taxon>Tracheophyta</taxon>
        <taxon>Spermatophyta</taxon>
        <taxon>Magnoliopsida</taxon>
        <taxon>eudicotyledons</taxon>
        <taxon>Gunneridae</taxon>
        <taxon>Pentapetalae</taxon>
        <taxon>rosids</taxon>
        <taxon>malvids</taxon>
        <taxon>Sapindales</taxon>
        <taxon>Rutaceae</taxon>
        <taxon>Aurantioideae</taxon>
        <taxon>Citrus</taxon>
    </lineage>
</organism>
<accession>A0A2H5QXI4</accession>
<dbReference type="Proteomes" id="UP000236630">
    <property type="component" value="Unassembled WGS sequence"/>
</dbReference>
<sequence length="126" mass="14108">MKRALSVWLIICVLSLRLLLNMLHLNVFPSLVLERIVVKATFLKEVELANESVCLRSKIVEMERFQQANMVTGQELNAIYALASRIFFSPCNAPLGKKKEPNMADFNSNSQLPASPLLHIPSSLLA</sequence>
<comment type="caution">
    <text evidence="1">The sequence shown here is derived from an EMBL/GenBank/DDBJ whole genome shotgun (WGS) entry which is preliminary data.</text>
</comment>
<evidence type="ECO:0000313" key="2">
    <source>
        <dbReference type="Proteomes" id="UP000236630"/>
    </source>
</evidence>
<protein>
    <submittedName>
        <fullName evidence="1">Uncharacterized protein</fullName>
    </submittedName>
</protein>
<dbReference type="EMBL" id="BDQV01001186">
    <property type="protein sequence ID" value="GAY69340.1"/>
    <property type="molecule type" value="Genomic_DNA"/>
</dbReference>